<dbReference type="SUPFAM" id="SSF54518">
    <property type="entry name" value="Tubby C-terminal domain-like"/>
    <property type="match status" value="1"/>
</dbReference>
<dbReference type="InterPro" id="IPR007612">
    <property type="entry name" value="LOR"/>
</dbReference>
<dbReference type="Pfam" id="PF04525">
    <property type="entry name" value="LOR"/>
    <property type="match status" value="1"/>
</dbReference>
<dbReference type="InterPro" id="IPR025659">
    <property type="entry name" value="Tubby-like_C"/>
</dbReference>
<dbReference type="PANTHER" id="PTHR31087">
    <property type="match status" value="1"/>
</dbReference>
<dbReference type="KEGG" id="mcha:111008235"/>
<dbReference type="InterPro" id="IPR038595">
    <property type="entry name" value="LOR_sf"/>
</dbReference>
<protein>
    <submittedName>
        <fullName evidence="3">Protein LURP-one-related 17</fullName>
    </submittedName>
</protein>
<evidence type="ECO:0000313" key="3">
    <source>
        <dbReference type="RefSeq" id="XP_022136559.1"/>
    </source>
</evidence>
<keyword evidence="2" id="KW-1185">Reference proteome</keyword>
<comment type="similarity">
    <text evidence="1">Belongs to the LOR family.</text>
</comment>
<proteinExistence type="inferred from homology"/>
<organism evidence="2 3">
    <name type="scientific">Momordica charantia</name>
    <name type="common">Bitter gourd</name>
    <name type="synonym">Balsam pear</name>
    <dbReference type="NCBI Taxonomy" id="3673"/>
    <lineage>
        <taxon>Eukaryota</taxon>
        <taxon>Viridiplantae</taxon>
        <taxon>Streptophyta</taxon>
        <taxon>Embryophyta</taxon>
        <taxon>Tracheophyta</taxon>
        <taxon>Spermatophyta</taxon>
        <taxon>Magnoliopsida</taxon>
        <taxon>eudicotyledons</taxon>
        <taxon>Gunneridae</taxon>
        <taxon>Pentapetalae</taxon>
        <taxon>rosids</taxon>
        <taxon>fabids</taxon>
        <taxon>Cucurbitales</taxon>
        <taxon>Cucurbitaceae</taxon>
        <taxon>Momordiceae</taxon>
        <taxon>Momordica</taxon>
    </lineage>
</organism>
<reference evidence="3" key="1">
    <citation type="submission" date="2025-08" db="UniProtKB">
        <authorList>
            <consortium name="RefSeq"/>
        </authorList>
    </citation>
    <scope>IDENTIFICATION</scope>
    <source>
        <strain evidence="3">OHB3-1</strain>
    </source>
</reference>
<dbReference type="AlphaFoldDB" id="A0A6J1C4N1"/>
<evidence type="ECO:0000256" key="1">
    <source>
        <dbReference type="ARBA" id="ARBA00005437"/>
    </source>
</evidence>
<dbReference type="RefSeq" id="XP_022136559.1">
    <property type="nucleotide sequence ID" value="XM_022280867.1"/>
</dbReference>
<dbReference type="Gene3D" id="2.40.160.200">
    <property type="entry name" value="LURP1-related"/>
    <property type="match status" value="1"/>
</dbReference>
<sequence length="217" mass="24321">MFFFKSSSGAVHEESQPAEEVKRGGGACVTLTVWRKSLLLTCNGFTVIDRNGNIVYRVDNYVERPEEMILMDGLGKSVLTMCRSMRLGLAESWCVNEGEIGGETRARARERARKKPIFRVRKNMNILHAAPNSKVLAYVYDYRISEKKLAYRVEGSYGHRSCKILDASRRVVAEVKRKEAVKGGVCFGAEVFLLVVLPGFDPGFAMALVLLLDQMFS</sequence>
<evidence type="ECO:0000313" key="2">
    <source>
        <dbReference type="Proteomes" id="UP000504603"/>
    </source>
</evidence>
<name>A0A6J1C4N1_MOMCH</name>
<dbReference type="OrthoDB" id="1876238at2759"/>
<gene>
    <name evidence="3" type="primary">LOC111008235</name>
</gene>
<dbReference type="PANTHER" id="PTHR31087:SF14">
    <property type="entry name" value="PROTEIN LURP-ONE-RELATED 17"/>
    <property type="match status" value="1"/>
</dbReference>
<dbReference type="GeneID" id="111008235"/>
<accession>A0A6J1C4N1</accession>
<dbReference type="Proteomes" id="UP000504603">
    <property type="component" value="Unplaced"/>
</dbReference>